<name>U4L793_PYROM</name>
<dbReference type="Proteomes" id="UP000018144">
    <property type="component" value="Unassembled WGS sequence"/>
</dbReference>
<accession>U4L793</accession>
<evidence type="ECO:0000313" key="2">
    <source>
        <dbReference type="Proteomes" id="UP000018144"/>
    </source>
</evidence>
<sequence length="30" mass="3522">MVATSYQWRKMRFYGWTSCRCGCVKAICVS</sequence>
<gene>
    <name evidence="1" type="ORF">PCON_12641</name>
</gene>
<organism evidence="1 2">
    <name type="scientific">Pyronema omphalodes (strain CBS 100304)</name>
    <name type="common">Pyronema confluens</name>
    <dbReference type="NCBI Taxonomy" id="1076935"/>
    <lineage>
        <taxon>Eukaryota</taxon>
        <taxon>Fungi</taxon>
        <taxon>Dikarya</taxon>
        <taxon>Ascomycota</taxon>
        <taxon>Pezizomycotina</taxon>
        <taxon>Pezizomycetes</taxon>
        <taxon>Pezizales</taxon>
        <taxon>Pyronemataceae</taxon>
        <taxon>Pyronema</taxon>
    </lineage>
</organism>
<reference evidence="1 2" key="1">
    <citation type="journal article" date="2013" name="PLoS Genet.">
        <title>The genome and development-dependent transcriptomes of Pyronema confluens: a window into fungal evolution.</title>
        <authorList>
            <person name="Traeger S."/>
            <person name="Altegoer F."/>
            <person name="Freitag M."/>
            <person name="Gabaldon T."/>
            <person name="Kempken F."/>
            <person name="Kumar A."/>
            <person name="Marcet-Houben M."/>
            <person name="Poggeler S."/>
            <person name="Stajich J.E."/>
            <person name="Nowrousian M."/>
        </authorList>
    </citation>
    <scope>NUCLEOTIDE SEQUENCE [LARGE SCALE GENOMIC DNA]</scope>
    <source>
        <strain evidence="2">CBS 100304</strain>
        <tissue evidence="1">Vegetative mycelium</tissue>
    </source>
</reference>
<keyword evidence="2" id="KW-1185">Reference proteome</keyword>
<dbReference type="AlphaFoldDB" id="U4L793"/>
<proteinExistence type="predicted"/>
<evidence type="ECO:0000313" key="1">
    <source>
        <dbReference type="EMBL" id="CCX13048.1"/>
    </source>
</evidence>
<dbReference type="EMBL" id="HF935776">
    <property type="protein sequence ID" value="CCX13048.1"/>
    <property type="molecule type" value="Genomic_DNA"/>
</dbReference>
<protein>
    <submittedName>
        <fullName evidence="1">Uncharacterized protein</fullName>
    </submittedName>
</protein>